<dbReference type="AlphaFoldDB" id="A0A2J8JPE8"/>
<sequence length="39" mass="4465">MLKLSGEGLRDNYHSRRDQIALKNLQSDVTEAKSDFTKV</sequence>
<name>A0A2J8JPE8_PANTR</name>
<evidence type="ECO:0000313" key="1">
    <source>
        <dbReference type="EMBL" id="PNI24643.1"/>
    </source>
</evidence>
<proteinExistence type="predicted"/>
<accession>A0A2J8JPE8</accession>
<reference evidence="1 2" key="1">
    <citation type="submission" date="2017-12" db="EMBL/GenBank/DDBJ databases">
        <title>High-resolution comparative analysis of great ape genomes.</title>
        <authorList>
            <person name="Pollen A."/>
            <person name="Hastie A."/>
            <person name="Hormozdiari F."/>
            <person name="Dougherty M."/>
            <person name="Liu R."/>
            <person name="Chaisson M."/>
            <person name="Hoppe E."/>
            <person name="Hill C."/>
            <person name="Pang A."/>
            <person name="Hillier L."/>
            <person name="Baker C."/>
            <person name="Armstrong J."/>
            <person name="Shendure J."/>
            <person name="Paten B."/>
            <person name="Wilson R."/>
            <person name="Chao H."/>
            <person name="Schneider V."/>
            <person name="Ventura M."/>
            <person name="Kronenberg Z."/>
            <person name="Murali S."/>
            <person name="Gordon D."/>
            <person name="Cantsilieris S."/>
            <person name="Munson K."/>
            <person name="Nelson B."/>
            <person name="Raja A."/>
            <person name="Underwood J."/>
            <person name="Diekhans M."/>
            <person name="Fiddes I."/>
            <person name="Haussler D."/>
            <person name="Eichler E."/>
        </authorList>
    </citation>
    <scope>NUCLEOTIDE SEQUENCE [LARGE SCALE GENOMIC DNA]</scope>
    <source>
        <strain evidence="1">Yerkes chimp pedigree #C0471</strain>
    </source>
</reference>
<protein>
    <submittedName>
        <fullName evidence="1">C10orf90 isoform 3</fullName>
    </submittedName>
</protein>
<evidence type="ECO:0000313" key="2">
    <source>
        <dbReference type="Proteomes" id="UP000236370"/>
    </source>
</evidence>
<dbReference type="EMBL" id="NBAG03000436">
    <property type="protein sequence ID" value="PNI24643.1"/>
    <property type="molecule type" value="Genomic_DNA"/>
</dbReference>
<dbReference type="Proteomes" id="UP000236370">
    <property type="component" value="Unassembled WGS sequence"/>
</dbReference>
<organism evidence="1 2">
    <name type="scientific">Pan troglodytes</name>
    <name type="common">Chimpanzee</name>
    <dbReference type="NCBI Taxonomy" id="9598"/>
    <lineage>
        <taxon>Eukaryota</taxon>
        <taxon>Metazoa</taxon>
        <taxon>Chordata</taxon>
        <taxon>Craniata</taxon>
        <taxon>Vertebrata</taxon>
        <taxon>Euteleostomi</taxon>
        <taxon>Mammalia</taxon>
        <taxon>Eutheria</taxon>
        <taxon>Euarchontoglires</taxon>
        <taxon>Primates</taxon>
        <taxon>Haplorrhini</taxon>
        <taxon>Catarrhini</taxon>
        <taxon>Hominidae</taxon>
        <taxon>Pan</taxon>
    </lineage>
</organism>
<comment type="caution">
    <text evidence="1">The sequence shown here is derived from an EMBL/GenBank/DDBJ whole genome shotgun (WGS) entry which is preliminary data.</text>
</comment>
<gene>
    <name evidence="1" type="ORF">CK820_G0045597</name>
</gene>